<evidence type="ECO:0000256" key="2">
    <source>
        <dbReference type="ARBA" id="ARBA00022801"/>
    </source>
</evidence>
<comment type="similarity">
    <text evidence="4">Belongs to the cyclic nucleotide phosphodiesterase class-III family.</text>
</comment>
<dbReference type="SUPFAM" id="SSF56300">
    <property type="entry name" value="Metallo-dependent phosphatases"/>
    <property type="match status" value="1"/>
</dbReference>
<evidence type="ECO:0000313" key="6">
    <source>
        <dbReference type="EMBL" id="SFX60350.1"/>
    </source>
</evidence>
<protein>
    <submittedName>
        <fullName evidence="6">Icc protein</fullName>
    </submittedName>
</protein>
<feature type="domain" description="Calcineurin-like phosphoesterase" evidence="5">
    <location>
        <begin position="13"/>
        <end position="198"/>
    </location>
</feature>
<dbReference type="PANTHER" id="PTHR42988">
    <property type="entry name" value="PHOSPHOHYDROLASE"/>
    <property type="match status" value="1"/>
</dbReference>
<dbReference type="InterPro" id="IPR050884">
    <property type="entry name" value="CNP_phosphodiesterase-III"/>
</dbReference>
<dbReference type="STRING" id="1122209.SAMN02745752_02205"/>
<evidence type="ECO:0000313" key="7">
    <source>
        <dbReference type="Proteomes" id="UP000182350"/>
    </source>
</evidence>
<evidence type="ECO:0000256" key="4">
    <source>
        <dbReference type="ARBA" id="ARBA00025742"/>
    </source>
</evidence>
<dbReference type="AlphaFoldDB" id="A0A1K1YF33"/>
<keyword evidence="3" id="KW-0408">Iron</keyword>
<keyword evidence="1" id="KW-0479">Metal-binding</keyword>
<gene>
    <name evidence="6" type="ORF">SAMN02745752_02205</name>
</gene>
<keyword evidence="2" id="KW-0378">Hydrolase</keyword>
<accession>A0A1K1YF33</accession>
<dbReference type="GO" id="GO:0016787">
    <property type="term" value="F:hydrolase activity"/>
    <property type="evidence" value="ECO:0007669"/>
    <property type="project" value="UniProtKB-KW"/>
</dbReference>
<dbReference type="InterPro" id="IPR004843">
    <property type="entry name" value="Calcineurin-like_PHP"/>
</dbReference>
<dbReference type="RefSeq" id="WP_072326516.1">
    <property type="nucleotide sequence ID" value="NZ_FPJW01000008.1"/>
</dbReference>
<evidence type="ECO:0000256" key="1">
    <source>
        <dbReference type="ARBA" id="ARBA00022723"/>
    </source>
</evidence>
<keyword evidence="7" id="KW-1185">Reference proteome</keyword>
<organism evidence="6 7">
    <name type="scientific">Marinospirillum alkaliphilum DSM 21637</name>
    <dbReference type="NCBI Taxonomy" id="1122209"/>
    <lineage>
        <taxon>Bacteria</taxon>
        <taxon>Pseudomonadati</taxon>
        <taxon>Pseudomonadota</taxon>
        <taxon>Gammaproteobacteria</taxon>
        <taxon>Oceanospirillales</taxon>
        <taxon>Oceanospirillaceae</taxon>
        <taxon>Marinospirillum</taxon>
    </lineage>
</organism>
<dbReference type="GO" id="GO:0046872">
    <property type="term" value="F:metal ion binding"/>
    <property type="evidence" value="ECO:0007669"/>
    <property type="project" value="UniProtKB-KW"/>
</dbReference>
<proteinExistence type="inferred from homology"/>
<dbReference type="Gene3D" id="3.60.21.10">
    <property type="match status" value="1"/>
</dbReference>
<dbReference type="EMBL" id="FPJW01000008">
    <property type="protein sequence ID" value="SFX60350.1"/>
    <property type="molecule type" value="Genomic_DNA"/>
</dbReference>
<dbReference type="InterPro" id="IPR029052">
    <property type="entry name" value="Metallo-depent_PP-like"/>
</dbReference>
<dbReference type="Pfam" id="PF00149">
    <property type="entry name" value="Metallophos"/>
    <property type="match status" value="1"/>
</dbReference>
<dbReference type="OrthoDB" id="9784378at2"/>
<sequence length="268" mass="30152">MSLLNPITESGVFRLVQLTDPHLLADPTARYRGLDTRQRFLAGLQLARRLQPDLLLLTGDLAQDEAAATYQWLYQQLQASGLTWRWLPGNHDAPELMQAWSSSVFHDQTPHWQLLGLDSHWPGQVAGYLSATELERLQQALTDPRPLLVALHHPPIKVNSRWMDAISLDNASNFWQLVDKLDLKQQLKLLICGHVHQPLSRQQGHTRVLACPSTAAQFTPQQDEFSIDDKALPALRLIRLNTRGCFSSRLIHYDPQAVTHSSSGQGCG</sequence>
<name>A0A1K1YF33_9GAMM</name>
<reference evidence="6 7" key="1">
    <citation type="submission" date="2016-11" db="EMBL/GenBank/DDBJ databases">
        <authorList>
            <person name="Jaros S."/>
            <person name="Januszkiewicz K."/>
            <person name="Wedrychowicz H."/>
        </authorList>
    </citation>
    <scope>NUCLEOTIDE SEQUENCE [LARGE SCALE GENOMIC DNA]</scope>
    <source>
        <strain evidence="6 7">DSM 21637</strain>
    </source>
</reference>
<dbReference type="Proteomes" id="UP000182350">
    <property type="component" value="Unassembled WGS sequence"/>
</dbReference>
<evidence type="ECO:0000259" key="5">
    <source>
        <dbReference type="Pfam" id="PF00149"/>
    </source>
</evidence>
<evidence type="ECO:0000256" key="3">
    <source>
        <dbReference type="ARBA" id="ARBA00023004"/>
    </source>
</evidence>
<dbReference type="PANTHER" id="PTHR42988:SF2">
    <property type="entry name" value="CYCLIC NUCLEOTIDE PHOSPHODIESTERASE CBUA0032-RELATED"/>
    <property type="match status" value="1"/>
</dbReference>